<dbReference type="EMBL" id="HACG01016939">
    <property type="protein sequence ID" value="CEK63804.1"/>
    <property type="molecule type" value="Transcribed_RNA"/>
</dbReference>
<dbReference type="PANTHER" id="PTHR11626">
    <property type="entry name" value="FARNESYL-DIPHOSPHATE FARNESYLTRANSFERASE"/>
    <property type="match status" value="1"/>
</dbReference>
<dbReference type="GO" id="GO:0005789">
    <property type="term" value="C:endoplasmic reticulum membrane"/>
    <property type="evidence" value="ECO:0007669"/>
    <property type="project" value="TreeGrafter"/>
</dbReference>
<dbReference type="Gene3D" id="1.10.600.10">
    <property type="entry name" value="Farnesyl Diphosphate Synthase"/>
    <property type="match status" value="1"/>
</dbReference>
<dbReference type="SUPFAM" id="SSF48576">
    <property type="entry name" value="Terpenoid synthases"/>
    <property type="match status" value="1"/>
</dbReference>
<dbReference type="InterPro" id="IPR008949">
    <property type="entry name" value="Isoprenoid_synthase_dom_sf"/>
</dbReference>
<sequence length="88" mass="10056">FLGRELVSVKDLIEYSKVNGELFCHGLVQLMVASGLEDETPAQDEIGIAEFSLLLHCANFVKDFREDLFCGRLHWPKDIWSKYVNRPG</sequence>
<feature type="non-terminal residue" evidence="1">
    <location>
        <position position="88"/>
    </location>
</feature>
<protein>
    <submittedName>
        <fullName evidence="1">Uncharacterized protein</fullName>
    </submittedName>
</protein>
<accession>A0A0B6Z576</accession>
<dbReference type="InterPro" id="IPR044844">
    <property type="entry name" value="Trans_IPPS_euk-type"/>
</dbReference>
<name>A0A0B6Z576_9EUPU</name>
<dbReference type="GO" id="GO:0051996">
    <property type="term" value="F:squalene synthase [NAD(P)H] activity"/>
    <property type="evidence" value="ECO:0007669"/>
    <property type="project" value="InterPro"/>
</dbReference>
<gene>
    <name evidence="1" type="primary">ORF49580</name>
</gene>
<organism evidence="1">
    <name type="scientific">Arion vulgaris</name>
    <dbReference type="NCBI Taxonomy" id="1028688"/>
    <lineage>
        <taxon>Eukaryota</taxon>
        <taxon>Metazoa</taxon>
        <taxon>Spiralia</taxon>
        <taxon>Lophotrochozoa</taxon>
        <taxon>Mollusca</taxon>
        <taxon>Gastropoda</taxon>
        <taxon>Heterobranchia</taxon>
        <taxon>Euthyneura</taxon>
        <taxon>Panpulmonata</taxon>
        <taxon>Eupulmonata</taxon>
        <taxon>Stylommatophora</taxon>
        <taxon>Helicina</taxon>
        <taxon>Arionoidea</taxon>
        <taxon>Arionidae</taxon>
        <taxon>Arion</taxon>
    </lineage>
</organism>
<reference evidence="1" key="1">
    <citation type="submission" date="2014-12" db="EMBL/GenBank/DDBJ databases">
        <title>Insight into the proteome of Arion vulgaris.</title>
        <authorList>
            <person name="Aradska J."/>
            <person name="Bulat T."/>
            <person name="Smidak R."/>
            <person name="Sarate P."/>
            <person name="Gangsoo J."/>
            <person name="Sialana F."/>
            <person name="Bilban M."/>
            <person name="Lubec G."/>
        </authorList>
    </citation>
    <scope>NUCLEOTIDE SEQUENCE</scope>
    <source>
        <tissue evidence="1">Skin</tissue>
    </source>
</reference>
<proteinExistence type="predicted"/>
<dbReference type="AlphaFoldDB" id="A0A0B6Z576"/>
<evidence type="ECO:0000313" key="1">
    <source>
        <dbReference type="EMBL" id="CEK63804.1"/>
    </source>
</evidence>
<dbReference type="GO" id="GO:0045338">
    <property type="term" value="P:farnesyl diphosphate metabolic process"/>
    <property type="evidence" value="ECO:0007669"/>
    <property type="project" value="InterPro"/>
</dbReference>
<feature type="non-terminal residue" evidence="1">
    <location>
        <position position="1"/>
    </location>
</feature>
<dbReference type="PANTHER" id="PTHR11626:SF2">
    <property type="entry name" value="SQUALENE SYNTHASE"/>
    <property type="match status" value="1"/>
</dbReference>